<accession>A0A1I2IKJ0</accession>
<proteinExistence type="predicted"/>
<dbReference type="GO" id="GO:0006508">
    <property type="term" value="P:proteolysis"/>
    <property type="evidence" value="ECO:0007669"/>
    <property type="project" value="InterPro"/>
</dbReference>
<dbReference type="Gene3D" id="3.40.50.1820">
    <property type="entry name" value="alpha/beta hydrolase"/>
    <property type="match status" value="1"/>
</dbReference>
<dbReference type="InterPro" id="IPR029058">
    <property type="entry name" value="AB_hydrolase_fold"/>
</dbReference>
<dbReference type="SUPFAM" id="SSF82171">
    <property type="entry name" value="DPP6 N-terminal domain-like"/>
    <property type="match status" value="1"/>
</dbReference>
<evidence type="ECO:0000313" key="5">
    <source>
        <dbReference type="Proteomes" id="UP000199477"/>
    </source>
</evidence>
<dbReference type="RefSeq" id="WP_035322349.1">
    <property type="nucleotide sequence ID" value="NZ_FONH01000017.1"/>
</dbReference>
<dbReference type="PANTHER" id="PTHR42776">
    <property type="entry name" value="SERINE PEPTIDASE S9 FAMILY MEMBER"/>
    <property type="match status" value="1"/>
</dbReference>
<dbReference type="FunFam" id="3.40.50.1820:FF:000442">
    <property type="entry name" value="Subfamily S9C unassigned peptidase"/>
    <property type="match status" value="1"/>
</dbReference>
<feature type="chain" id="PRO_5011572179" evidence="2">
    <location>
        <begin position="24"/>
        <end position="656"/>
    </location>
</feature>
<evidence type="ECO:0000256" key="1">
    <source>
        <dbReference type="ARBA" id="ARBA00022801"/>
    </source>
</evidence>
<keyword evidence="4" id="KW-0031">Aminopeptidase</keyword>
<dbReference type="EMBL" id="FONH01000017">
    <property type="protein sequence ID" value="SFF42200.1"/>
    <property type="molecule type" value="Genomic_DNA"/>
</dbReference>
<dbReference type="PANTHER" id="PTHR42776:SF27">
    <property type="entry name" value="DIPEPTIDYL PEPTIDASE FAMILY MEMBER 6"/>
    <property type="match status" value="1"/>
</dbReference>
<dbReference type="STRING" id="500610.SAMN02799615_03503"/>
<dbReference type="GO" id="GO:0004252">
    <property type="term" value="F:serine-type endopeptidase activity"/>
    <property type="evidence" value="ECO:0007669"/>
    <property type="project" value="TreeGrafter"/>
</dbReference>
<evidence type="ECO:0000313" key="4">
    <source>
        <dbReference type="EMBL" id="SFF42200.1"/>
    </source>
</evidence>
<evidence type="ECO:0000256" key="2">
    <source>
        <dbReference type="SAM" id="SignalP"/>
    </source>
</evidence>
<evidence type="ECO:0000259" key="3">
    <source>
        <dbReference type="Pfam" id="PF00326"/>
    </source>
</evidence>
<keyword evidence="1" id="KW-0378">Hydrolase</keyword>
<dbReference type="InterPro" id="IPR001375">
    <property type="entry name" value="Peptidase_S9_cat"/>
</dbReference>
<sequence length="656" mass="71890">MPYRFARTALSVLCLLAPAAACAADLVPVEDFARHPQISMPRLSPDGKYVAVRADTDDGDNHALVVYQISDMSAPVSTLRMPKYELPTSIVWVSPTRLVIEKGKQFGSIDKPMSTGEIIATDVNGKNQDYLYGYESNLGTRGGTRGADHGWGSIDGLPEQANGHFYMGSQSWDTTNQSSLYDVNAQKNTRALIGDIGVGGMTFMTGADGKAHFAYGHDENYQFVVFHRENNAWARLGVQSTGASFAPIGFTPDHQHIYASYSPDGGPVRLVEQEETGGNRRELGKDEFGSVGMLQWSPLPSQPFAYSALTGVPRLVYTDSNLPTAKLHMALSLKFPGKVVDFINYSEDGGQLLFSVTSDRDPGAYLLIDTHTYKVTKLFDVAPWIDPNKMAERRPLRFKASDGMELEAILTLPKGAGEANLPMVLLPHGGPHDVQDTWFYDDDAQFLASRGYLVLQVNYRGSGGRGANFKEAGYLKWGTRIQQDLIDGVKWAIAEKYADASRICVYGGSFGGYSAMMTTIRAPGMFKCAVGYAGIYDLDMMYNKGDIASNKRGRNYLRTVIGRNDADLAANSPDKLADKIDVPVLLVHGEADQRAPFAQAKAMRAALEAAHKPYQWLSKSGEGHGFYDEKNNIEFYNTLQAFLDKYIGPKASVASN</sequence>
<keyword evidence="2" id="KW-0732">Signal</keyword>
<reference evidence="5" key="1">
    <citation type="submission" date="2016-10" db="EMBL/GenBank/DDBJ databases">
        <authorList>
            <person name="Varghese N."/>
            <person name="Submissions S."/>
        </authorList>
    </citation>
    <scope>NUCLEOTIDE SEQUENCE [LARGE SCALE GENOMIC DNA]</scope>
    <source>
        <strain evidence="5">UNC178MFTsu3.1</strain>
    </source>
</reference>
<dbReference type="Pfam" id="PF00326">
    <property type="entry name" value="Peptidase_S9"/>
    <property type="match status" value="1"/>
</dbReference>
<gene>
    <name evidence="4" type="ORF">SAMN02799615_03503</name>
</gene>
<organism evidence="4 5">
    <name type="scientific">Dyella marensis</name>
    <dbReference type="NCBI Taxonomy" id="500610"/>
    <lineage>
        <taxon>Bacteria</taxon>
        <taxon>Pseudomonadati</taxon>
        <taxon>Pseudomonadota</taxon>
        <taxon>Gammaproteobacteria</taxon>
        <taxon>Lysobacterales</taxon>
        <taxon>Rhodanobacteraceae</taxon>
        <taxon>Dyella</taxon>
    </lineage>
</organism>
<feature type="signal peptide" evidence="2">
    <location>
        <begin position="1"/>
        <end position="23"/>
    </location>
</feature>
<keyword evidence="4" id="KW-0645">Protease</keyword>
<feature type="domain" description="Peptidase S9 prolyl oligopeptidase catalytic" evidence="3">
    <location>
        <begin position="441"/>
        <end position="648"/>
    </location>
</feature>
<dbReference type="AlphaFoldDB" id="A0A1I2IKJ0"/>
<dbReference type="Proteomes" id="UP000199477">
    <property type="component" value="Unassembled WGS sequence"/>
</dbReference>
<keyword evidence="5" id="KW-1185">Reference proteome</keyword>
<dbReference type="SUPFAM" id="SSF53474">
    <property type="entry name" value="alpha/beta-Hydrolases"/>
    <property type="match status" value="1"/>
</dbReference>
<dbReference type="GO" id="GO:0004177">
    <property type="term" value="F:aminopeptidase activity"/>
    <property type="evidence" value="ECO:0007669"/>
    <property type="project" value="UniProtKB-KW"/>
</dbReference>
<name>A0A1I2IKJ0_9GAMM</name>
<protein>
    <submittedName>
        <fullName evidence="4">Dipeptidyl aminopeptidase/acylaminoacyl peptidase</fullName>
    </submittedName>
</protein>